<organism evidence="1 2">
    <name type="scientific">Metallosphaera cuprina (strain Ar-4)</name>
    <dbReference type="NCBI Taxonomy" id="1006006"/>
    <lineage>
        <taxon>Archaea</taxon>
        <taxon>Thermoproteota</taxon>
        <taxon>Thermoprotei</taxon>
        <taxon>Sulfolobales</taxon>
        <taxon>Sulfolobaceae</taxon>
        <taxon>Metallosphaera</taxon>
    </lineage>
</organism>
<dbReference type="AlphaFoldDB" id="F4G3I5"/>
<dbReference type="PATRIC" id="fig|1006006.8.peg.1246"/>
<dbReference type="STRING" id="1006006.Mcup_1250"/>
<dbReference type="Proteomes" id="UP000007812">
    <property type="component" value="Chromosome"/>
</dbReference>
<dbReference type="HOGENOM" id="CLU_3075306_0_0_2"/>
<keyword evidence="2" id="KW-1185">Reference proteome</keyword>
<reference evidence="1 2" key="1">
    <citation type="journal article" date="2011" name="J. Bacteriol.">
        <title>Complete genome sequence of Metallosphaera cuprina, a metal sulfide-oxidizing archaeon from a hot spring.</title>
        <authorList>
            <person name="Liu L.J."/>
            <person name="You X.Y."/>
            <person name="Zheng H."/>
            <person name="Wang S."/>
            <person name="Jiang C.Y."/>
            <person name="Liu S.J."/>
        </authorList>
    </citation>
    <scope>NUCLEOTIDE SEQUENCE [LARGE SCALE GENOMIC DNA]</scope>
    <source>
        <strain evidence="1 2">Ar-4</strain>
    </source>
</reference>
<name>F4G3I5_METCR</name>
<sequence length="52" mass="5743">MNRGINSSYKVSKLITQIEGDQGPNETSLISVVGLNLYPLVKYEFNTKGLDP</sequence>
<evidence type="ECO:0000313" key="2">
    <source>
        <dbReference type="Proteomes" id="UP000007812"/>
    </source>
</evidence>
<dbReference type="EMBL" id="CP002656">
    <property type="protein sequence ID" value="AEB95355.1"/>
    <property type="molecule type" value="Genomic_DNA"/>
</dbReference>
<dbReference type="KEGG" id="mcn:Mcup_1250"/>
<protein>
    <submittedName>
        <fullName evidence="1">Uncharacterized protein</fullName>
    </submittedName>
</protein>
<evidence type="ECO:0000313" key="1">
    <source>
        <dbReference type="EMBL" id="AEB95355.1"/>
    </source>
</evidence>
<gene>
    <name evidence="1" type="ordered locus">Mcup_1250</name>
</gene>
<accession>F4G3I5</accession>
<proteinExistence type="predicted"/>